<evidence type="ECO:0008006" key="2">
    <source>
        <dbReference type="Google" id="ProtNLM"/>
    </source>
</evidence>
<name>A0A486XUY5_9GAMM</name>
<protein>
    <recommendedName>
        <fullName evidence="2">DUF218 domain-containing protein</fullName>
    </recommendedName>
</protein>
<dbReference type="PROSITE" id="PS51257">
    <property type="entry name" value="PROKAR_LIPOPROTEIN"/>
    <property type="match status" value="1"/>
</dbReference>
<evidence type="ECO:0000313" key="1">
    <source>
        <dbReference type="EMBL" id="VHO06455.1"/>
    </source>
</evidence>
<gene>
    <name evidence="1" type="ORF">BAL341_3472</name>
</gene>
<reference evidence="1" key="1">
    <citation type="submission" date="2019-04" db="EMBL/GenBank/DDBJ databases">
        <authorList>
            <person name="Brambilla D."/>
        </authorList>
    </citation>
    <scope>NUCLEOTIDE SEQUENCE</scope>
    <source>
        <strain evidence="1">BAL1</strain>
    </source>
</reference>
<proteinExistence type="predicted"/>
<organism evidence="1">
    <name type="scientific">Rheinheimera sp. BAL341</name>
    <dbReference type="NCBI Taxonomy" id="1708203"/>
    <lineage>
        <taxon>Bacteria</taxon>
        <taxon>Pseudomonadati</taxon>
        <taxon>Pseudomonadota</taxon>
        <taxon>Gammaproteobacteria</taxon>
        <taxon>Chromatiales</taxon>
        <taxon>Chromatiaceae</taxon>
        <taxon>Rheinheimera</taxon>
    </lineage>
</organism>
<dbReference type="AlphaFoldDB" id="A0A486XUY5"/>
<sequence>MKDLLEPFLYPHNMLLLGLLVACIGYRKKGLWLLLAFYYLAGNTFFANQVRHWYSNNISSYTVAEGSTVVLLGCGGSATSLTACAKARIDTLAAVLPTRSSVVMTSQYCQPYLDYLLSKKVELAADCFYGGDNTYQEFNSLVERGIKPDFIVTSDTHVWRVAKLVNRFGMNASVIASSSYSLRQVNCSYNCFFTVNLSNFDFYSKLIAEFASYGVYLLTAGWTQWYQGPK</sequence>
<accession>A0A486XUY5</accession>
<dbReference type="EMBL" id="CAAJGR010000034">
    <property type="protein sequence ID" value="VHO06455.1"/>
    <property type="molecule type" value="Genomic_DNA"/>
</dbReference>